<evidence type="ECO:0000256" key="1">
    <source>
        <dbReference type="SAM" id="MobiDB-lite"/>
    </source>
</evidence>
<accession>A0A167H6U4</accession>
<proteinExistence type="predicted"/>
<feature type="region of interest" description="Disordered" evidence="1">
    <location>
        <begin position="1"/>
        <end position="140"/>
    </location>
</feature>
<evidence type="ECO:0000313" key="3">
    <source>
        <dbReference type="Proteomes" id="UP000076738"/>
    </source>
</evidence>
<name>A0A167H6U4_CALVF</name>
<protein>
    <submittedName>
        <fullName evidence="2">Uncharacterized protein</fullName>
    </submittedName>
</protein>
<dbReference type="EMBL" id="KV417325">
    <property type="protein sequence ID" value="KZO91301.1"/>
    <property type="molecule type" value="Genomic_DNA"/>
</dbReference>
<evidence type="ECO:0000313" key="2">
    <source>
        <dbReference type="EMBL" id="KZO91301.1"/>
    </source>
</evidence>
<feature type="compositionally biased region" description="Basic and acidic residues" evidence="1">
    <location>
        <begin position="76"/>
        <end position="89"/>
    </location>
</feature>
<gene>
    <name evidence="2" type="ORF">CALVIDRAFT_568337</name>
</gene>
<dbReference type="AlphaFoldDB" id="A0A167H6U4"/>
<feature type="compositionally biased region" description="Basic and acidic residues" evidence="1">
    <location>
        <begin position="101"/>
        <end position="140"/>
    </location>
</feature>
<sequence>MRNARNTALSSALIEDDEKPETVSVPSDDPSSNAIADISMEGRQRRTAANAAEKSLRDAMDDLNQFSNEMRKRHHLTDLGRIKVPEAKDIATISSDDTEAESEKRKANQKENGHKKGRPSKEDKQDTTVPEMKRSTVKSGEKLAEDGFAVHDTAKERDYDFKVADALKRAVTHPLMQRHKFHITPDVKIDF</sequence>
<organism evidence="2 3">
    <name type="scientific">Calocera viscosa (strain TUFC12733)</name>
    <dbReference type="NCBI Taxonomy" id="1330018"/>
    <lineage>
        <taxon>Eukaryota</taxon>
        <taxon>Fungi</taxon>
        <taxon>Dikarya</taxon>
        <taxon>Basidiomycota</taxon>
        <taxon>Agaricomycotina</taxon>
        <taxon>Dacrymycetes</taxon>
        <taxon>Dacrymycetales</taxon>
        <taxon>Dacrymycetaceae</taxon>
        <taxon>Calocera</taxon>
    </lineage>
</organism>
<reference evidence="2 3" key="1">
    <citation type="journal article" date="2016" name="Mol. Biol. Evol.">
        <title>Comparative Genomics of Early-Diverging Mushroom-Forming Fungi Provides Insights into the Origins of Lignocellulose Decay Capabilities.</title>
        <authorList>
            <person name="Nagy L.G."/>
            <person name="Riley R."/>
            <person name="Tritt A."/>
            <person name="Adam C."/>
            <person name="Daum C."/>
            <person name="Floudas D."/>
            <person name="Sun H."/>
            <person name="Yadav J.S."/>
            <person name="Pangilinan J."/>
            <person name="Larsson K.H."/>
            <person name="Matsuura K."/>
            <person name="Barry K."/>
            <person name="Labutti K."/>
            <person name="Kuo R."/>
            <person name="Ohm R.A."/>
            <person name="Bhattacharya S.S."/>
            <person name="Shirouzu T."/>
            <person name="Yoshinaga Y."/>
            <person name="Martin F.M."/>
            <person name="Grigoriev I.V."/>
            <person name="Hibbett D.S."/>
        </authorList>
    </citation>
    <scope>NUCLEOTIDE SEQUENCE [LARGE SCALE GENOMIC DNA]</scope>
    <source>
        <strain evidence="2 3">TUFC12733</strain>
    </source>
</reference>
<keyword evidence="3" id="KW-1185">Reference proteome</keyword>
<dbReference type="Proteomes" id="UP000076738">
    <property type="component" value="Unassembled WGS sequence"/>
</dbReference>
<dbReference type="OrthoDB" id="342264at2759"/>
<feature type="compositionally biased region" description="Polar residues" evidence="1">
    <location>
        <begin position="1"/>
        <end position="10"/>
    </location>
</feature>